<accession>A0A4Q5LEI4</accession>
<proteinExistence type="predicted"/>
<dbReference type="PROSITE" id="PS51257">
    <property type="entry name" value="PROKAR_LIPOPROTEIN"/>
    <property type="match status" value="1"/>
</dbReference>
<sequence length="135" mass="14102">MRHFFPALGLLATLAGCTTCGPDETPAPTCYSAKVVGAACMDGLLLEVDRRYAIGAPSGNYTNLVAAVNLESTDSLRVAGQVVRAGQTIYFTYQTSPTARQAFCPQNTVPLAVPHVVLSNVSLVSCLASKLPVGN</sequence>
<organism evidence="1 2">
    <name type="scientific">Hymenobacter persicinus</name>
    <dbReference type="NCBI Taxonomy" id="2025506"/>
    <lineage>
        <taxon>Bacteria</taxon>
        <taxon>Pseudomonadati</taxon>
        <taxon>Bacteroidota</taxon>
        <taxon>Cytophagia</taxon>
        <taxon>Cytophagales</taxon>
        <taxon>Hymenobacteraceae</taxon>
        <taxon>Hymenobacter</taxon>
    </lineage>
</organism>
<evidence type="ECO:0000313" key="1">
    <source>
        <dbReference type="EMBL" id="RYU80720.1"/>
    </source>
</evidence>
<reference evidence="1 2" key="1">
    <citation type="submission" date="2019-02" db="EMBL/GenBank/DDBJ databases">
        <title>Bacterial novel species isolated from soil.</title>
        <authorList>
            <person name="Jung H.-Y."/>
        </authorList>
    </citation>
    <scope>NUCLEOTIDE SEQUENCE [LARGE SCALE GENOMIC DNA]</scope>
    <source>
        <strain evidence="1 2">1-3-3-3</strain>
    </source>
</reference>
<dbReference type="OrthoDB" id="886935at2"/>
<comment type="caution">
    <text evidence="1">The sequence shown here is derived from an EMBL/GenBank/DDBJ whole genome shotgun (WGS) entry which is preliminary data.</text>
</comment>
<dbReference type="AlphaFoldDB" id="A0A4Q5LEI4"/>
<evidence type="ECO:0000313" key="2">
    <source>
        <dbReference type="Proteomes" id="UP000294155"/>
    </source>
</evidence>
<keyword evidence="2" id="KW-1185">Reference proteome</keyword>
<dbReference type="RefSeq" id="WP_129920552.1">
    <property type="nucleotide sequence ID" value="NZ_SEWE01000012.1"/>
</dbReference>
<dbReference type="EMBL" id="SEWE01000012">
    <property type="protein sequence ID" value="RYU80720.1"/>
    <property type="molecule type" value="Genomic_DNA"/>
</dbReference>
<name>A0A4Q5LEI4_9BACT</name>
<evidence type="ECO:0008006" key="3">
    <source>
        <dbReference type="Google" id="ProtNLM"/>
    </source>
</evidence>
<gene>
    <name evidence="1" type="ORF">EWM57_07655</name>
</gene>
<dbReference type="Proteomes" id="UP000294155">
    <property type="component" value="Unassembled WGS sequence"/>
</dbReference>
<protein>
    <recommendedName>
        <fullName evidence="3">Lipoprotein</fullName>
    </recommendedName>
</protein>